<feature type="transmembrane region" description="Helical" evidence="6">
    <location>
        <begin position="92"/>
        <end position="118"/>
    </location>
</feature>
<dbReference type="PANTHER" id="PTHR42893:SF46">
    <property type="entry name" value="PROTEIN DETOXIFICATION 44, CHLOROPLASTIC"/>
    <property type="match status" value="1"/>
</dbReference>
<accession>A0A062VII7</accession>
<feature type="transmembrane region" description="Helical" evidence="6">
    <location>
        <begin position="42"/>
        <end position="62"/>
    </location>
</feature>
<feature type="signal peptide" evidence="7">
    <location>
        <begin position="1"/>
        <end position="26"/>
    </location>
</feature>
<keyword evidence="4 6" id="KW-1133">Transmembrane helix</keyword>
<feature type="transmembrane region" description="Helical" evidence="6">
    <location>
        <begin position="189"/>
        <end position="209"/>
    </location>
</feature>
<dbReference type="GO" id="GO:0042910">
    <property type="term" value="F:xenobiotic transmembrane transporter activity"/>
    <property type="evidence" value="ECO:0007669"/>
    <property type="project" value="InterPro"/>
</dbReference>
<evidence type="ECO:0000256" key="4">
    <source>
        <dbReference type="ARBA" id="ARBA00022989"/>
    </source>
</evidence>
<feature type="chain" id="PRO_5001615256" evidence="7">
    <location>
        <begin position="27"/>
        <end position="437"/>
    </location>
</feature>
<dbReference type="GO" id="GO:0005886">
    <property type="term" value="C:plasma membrane"/>
    <property type="evidence" value="ECO:0007669"/>
    <property type="project" value="TreeGrafter"/>
</dbReference>
<dbReference type="STRING" id="1280954.HPO_10592"/>
<dbReference type="PANTHER" id="PTHR42893">
    <property type="entry name" value="PROTEIN DETOXIFICATION 44, CHLOROPLASTIC-RELATED"/>
    <property type="match status" value="1"/>
</dbReference>
<dbReference type="eggNOG" id="COG0534">
    <property type="taxonomic scope" value="Bacteria"/>
</dbReference>
<evidence type="ECO:0000256" key="6">
    <source>
        <dbReference type="SAM" id="Phobius"/>
    </source>
</evidence>
<dbReference type="GO" id="GO:0015297">
    <property type="term" value="F:antiporter activity"/>
    <property type="evidence" value="ECO:0007669"/>
    <property type="project" value="InterPro"/>
</dbReference>
<feature type="transmembrane region" description="Helical" evidence="6">
    <location>
        <begin position="376"/>
        <end position="396"/>
    </location>
</feature>
<keyword evidence="9" id="KW-1185">Reference proteome</keyword>
<organism evidence="8 9">
    <name type="scientific">Hyphomonas polymorpha PS728</name>
    <dbReference type="NCBI Taxonomy" id="1280954"/>
    <lineage>
        <taxon>Bacteria</taxon>
        <taxon>Pseudomonadati</taxon>
        <taxon>Pseudomonadota</taxon>
        <taxon>Alphaproteobacteria</taxon>
        <taxon>Hyphomonadales</taxon>
        <taxon>Hyphomonadaceae</taxon>
        <taxon>Hyphomonas</taxon>
    </lineage>
</organism>
<feature type="transmembrane region" description="Helical" evidence="6">
    <location>
        <begin position="347"/>
        <end position="364"/>
    </location>
</feature>
<evidence type="ECO:0000256" key="5">
    <source>
        <dbReference type="ARBA" id="ARBA00023136"/>
    </source>
</evidence>
<dbReference type="Proteomes" id="UP000027100">
    <property type="component" value="Unassembled WGS sequence"/>
</dbReference>
<dbReference type="AlphaFoldDB" id="A0A062VII7"/>
<keyword evidence="5 6" id="KW-0472">Membrane</keyword>
<dbReference type="PATRIC" id="fig|1280954.3.peg.2146"/>
<evidence type="ECO:0000256" key="2">
    <source>
        <dbReference type="ARBA" id="ARBA00010199"/>
    </source>
</evidence>
<feature type="transmembrane region" description="Helical" evidence="6">
    <location>
        <begin position="160"/>
        <end position="183"/>
    </location>
</feature>
<evidence type="ECO:0000256" key="7">
    <source>
        <dbReference type="SAM" id="SignalP"/>
    </source>
</evidence>
<gene>
    <name evidence="8" type="ORF">HPO_10592</name>
</gene>
<name>A0A062VII7_9PROT</name>
<evidence type="ECO:0000313" key="9">
    <source>
        <dbReference type="Proteomes" id="UP000027100"/>
    </source>
</evidence>
<feature type="transmembrane region" description="Helical" evidence="6">
    <location>
        <begin position="402"/>
        <end position="423"/>
    </location>
</feature>
<feature type="transmembrane region" description="Helical" evidence="6">
    <location>
        <begin position="266"/>
        <end position="286"/>
    </location>
</feature>
<dbReference type="CDD" id="cd13136">
    <property type="entry name" value="MATE_DinF_like"/>
    <property type="match status" value="1"/>
</dbReference>
<dbReference type="RefSeq" id="WP_035598214.1">
    <property type="nucleotide sequence ID" value="NZ_ARYM01000011.1"/>
</dbReference>
<feature type="transmembrane region" description="Helical" evidence="6">
    <location>
        <begin position="307"/>
        <end position="327"/>
    </location>
</feature>
<dbReference type="OrthoDB" id="9789527at2"/>
<sequence>MTAAILTRSCVLALAWPIMLAQVAMATTGIVDTAVMGRYGTAVELAAVGLAAVVFSFLYWGFGFLRMATTGLTAQADGAGDGLEVRAILMRALMLGAGLGVLLVLSFPLTSRIALALFQAESAVEIEASGYFWARIWGAPAILMGYAISGWLIGTGRTRALLAMQIVLNGINAGLDYAFVAIWDWGATGIGAGTAIAEWAALGFGLVIVRKGLGSGARLFDRAKLLALFNANRDIMIRTLALLFTFAWFVNSGARQGTAALAGNQVLLQFIAVSAFVLDAFAFVAEKEAGAAYGARDRARLKRAMRVTSEIAVVCGAAFSLIFWLGGGAVIEAFILDPAAREAALTYLPWCAAVPLIGVAAWQLDGLFLGTTQGEAVRNAGVMAMLAYLASDLLLAPSFANAGVWTAFLLSYVYRAGALALYWPRLMGQMAPRAAAS</sequence>
<comment type="similarity">
    <text evidence="2">Belongs to the multi antimicrobial extrusion (MATE) (TC 2.A.66.1) family.</text>
</comment>
<comment type="caution">
    <text evidence="8">The sequence shown here is derived from an EMBL/GenBank/DDBJ whole genome shotgun (WGS) entry which is preliminary data.</text>
</comment>
<feature type="transmembrane region" description="Helical" evidence="6">
    <location>
        <begin position="130"/>
        <end position="153"/>
    </location>
</feature>
<protein>
    <submittedName>
        <fullName evidence="8">Putative DNA-damage-inducible protein F</fullName>
    </submittedName>
</protein>
<feature type="transmembrane region" description="Helical" evidence="6">
    <location>
        <begin position="235"/>
        <end position="254"/>
    </location>
</feature>
<dbReference type="EMBL" id="ARYM01000011">
    <property type="protein sequence ID" value="KCZ98346.1"/>
    <property type="molecule type" value="Genomic_DNA"/>
</dbReference>
<proteinExistence type="inferred from homology"/>
<dbReference type="InterPro" id="IPR044644">
    <property type="entry name" value="DinF-like"/>
</dbReference>
<comment type="subcellular location">
    <subcellularLocation>
        <location evidence="1">Membrane</location>
        <topology evidence="1">Multi-pass membrane protein</topology>
    </subcellularLocation>
</comment>
<reference evidence="8 9" key="1">
    <citation type="journal article" date="2014" name="Antonie Van Leeuwenhoek">
        <title>Hyphomonas beringensis sp. nov. and Hyphomonas chukchiensis sp. nov., isolated from surface seawater of the Bering Sea and Chukchi Sea.</title>
        <authorList>
            <person name="Li C."/>
            <person name="Lai Q."/>
            <person name="Li G."/>
            <person name="Dong C."/>
            <person name="Wang J."/>
            <person name="Liao Y."/>
            <person name="Shao Z."/>
        </authorList>
    </citation>
    <scope>NUCLEOTIDE SEQUENCE [LARGE SCALE GENOMIC DNA]</scope>
    <source>
        <strain evidence="8 9">PS728</strain>
    </source>
</reference>
<evidence type="ECO:0000256" key="3">
    <source>
        <dbReference type="ARBA" id="ARBA00022692"/>
    </source>
</evidence>
<keyword evidence="3 6" id="KW-0812">Transmembrane</keyword>
<keyword evidence="7" id="KW-0732">Signal</keyword>
<dbReference type="Pfam" id="PF01554">
    <property type="entry name" value="MatE"/>
    <property type="match status" value="2"/>
</dbReference>
<evidence type="ECO:0000256" key="1">
    <source>
        <dbReference type="ARBA" id="ARBA00004141"/>
    </source>
</evidence>
<dbReference type="InterPro" id="IPR002528">
    <property type="entry name" value="MATE_fam"/>
</dbReference>
<dbReference type="NCBIfam" id="TIGR00797">
    <property type="entry name" value="matE"/>
    <property type="match status" value="1"/>
</dbReference>
<evidence type="ECO:0000313" key="8">
    <source>
        <dbReference type="EMBL" id="KCZ98346.1"/>
    </source>
</evidence>